<protein>
    <recommendedName>
        <fullName evidence="11">Fe2OG dioxygenase domain-containing protein</fullName>
    </recommendedName>
</protein>
<dbReference type="GO" id="GO:0102312">
    <property type="term" value="F:4-coumaroyl 2'-hydroxylase activity"/>
    <property type="evidence" value="ECO:0007669"/>
    <property type="project" value="UniProtKB-EC"/>
</dbReference>
<sequence>MAPVVSPVVSNSLDVTNIVVNEGHGVKGLAEMSLETLPEKYIQPLEERISTSKEVEKEFVPLIDVANWDDPKVLESICNAAEKWGCFQIVNHGVAIDVLDNLKDATHRFFGLPVEEKRKYLKEHSLSTNVRLATSFNAQVDKALEWRDFLSLFYVSDDEAAAFWPPVCKDEALAFLKSSEFVIRKLFEVLMKRLNVKEINETKQSLLMGSKKINLNYYPKCPNPELTIGVGRHSDINTLTILLQDDIGGLYVRKTDGDTDSWIPVLPISGSLVINVGDALEIMSNGRYKSIEHCVTANGSKNRVSVPIFVSPRPSDVIGPLPEVLESGEEAMYKQVAYSDYMKHFFNKALDGKGTLELAKI</sequence>
<reference evidence="12 13" key="1">
    <citation type="submission" date="2024-02" db="EMBL/GenBank/DDBJ databases">
        <authorList>
            <person name="Vignale AGUSTIN F."/>
            <person name="Sosa J E."/>
            <person name="Modenutti C."/>
        </authorList>
    </citation>
    <scope>NUCLEOTIDE SEQUENCE [LARGE SCALE GENOMIC DNA]</scope>
</reference>
<evidence type="ECO:0000256" key="1">
    <source>
        <dbReference type="ARBA" id="ARBA00001961"/>
    </source>
</evidence>
<comment type="pathway">
    <text evidence="2">Phenylpropanoid metabolism.</text>
</comment>
<dbReference type="InterPro" id="IPR026992">
    <property type="entry name" value="DIOX_N"/>
</dbReference>
<evidence type="ECO:0000256" key="7">
    <source>
        <dbReference type="ARBA" id="ARBA00023004"/>
    </source>
</evidence>
<keyword evidence="7 10" id="KW-0408">Iron</keyword>
<keyword evidence="4 10" id="KW-0479">Metal-binding</keyword>
<name>A0ABC8V220_9AQUA</name>
<evidence type="ECO:0000256" key="2">
    <source>
        <dbReference type="ARBA" id="ARBA00004918"/>
    </source>
</evidence>
<dbReference type="PANTHER" id="PTHR10209:SF243">
    <property type="entry name" value="FERULOYL COA ORTHO-HYDROXYLASE 1-RELATED"/>
    <property type="match status" value="1"/>
</dbReference>
<dbReference type="AlphaFoldDB" id="A0ABC8V220"/>
<dbReference type="PANTHER" id="PTHR10209">
    <property type="entry name" value="OXIDOREDUCTASE, 2OG-FE II OXYGENASE FAMILY PROTEIN"/>
    <property type="match status" value="1"/>
</dbReference>
<dbReference type="GO" id="GO:0002238">
    <property type="term" value="P:response to molecule of fungal origin"/>
    <property type="evidence" value="ECO:0007669"/>
    <property type="project" value="UniProtKB-ARBA"/>
</dbReference>
<dbReference type="Pfam" id="PF14226">
    <property type="entry name" value="DIOX_N"/>
    <property type="match status" value="1"/>
</dbReference>
<dbReference type="Proteomes" id="UP001642360">
    <property type="component" value="Unassembled WGS sequence"/>
</dbReference>
<dbReference type="FunFam" id="2.60.120.330:FF:000023">
    <property type="entry name" value="Feruloyl CoA ortho-hydroxylase 1"/>
    <property type="match status" value="1"/>
</dbReference>
<keyword evidence="5" id="KW-0223">Dioxygenase</keyword>
<feature type="domain" description="Fe2OG dioxygenase" evidence="11">
    <location>
        <begin position="202"/>
        <end position="312"/>
    </location>
</feature>
<comment type="catalytic activity">
    <reaction evidence="8">
        <text>(E)-feruloyl-CoA + 2-oxoglutarate + O2 = (E)-6-hydroxyferuloyl-CoA + succinate + CO2</text>
        <dbReference type="Rhea" id="RHEA:57856"/>
        <dbReference type="ChEBI" id="CHEBI:15379"/>
        <dbReference type="ChEBI" id="CHEBI:16526"/>
        <dbReference type="ChEBI" id="CHEBI:16810"/>
        <dbReference type="ChEBI" id="CHEBI:30031"/>
        <dbReference type="ChEBI" id="CHEBI:87305"/>
        <dbReference type="ChEBI" id="CHEBI:142390"/>
        <dbReference type="EC" id="1.14.11.61"/>
    </reaction>
</comment>
<dbReference type="GO" id="GO:0009805">
    <property type="term" value="P:coumarin biosynthetic process"/>
    <property type="evidence" value="ECO:0007669"/>
    <property type="project" value="UniProtKB-ARBA"/>
</dbReference>
<evidence type="ECO:0000313" key="13">
    <source>
        <dbReference type="Proteomes" id="UP001642360"/>
    </source>
</evidence>
<evidence type="ECO:0000256" key="3">
    <source>
        <dbReference type="ARBA" id="ARBA00008056"/>
    </source>
</evidence>
<organism evidence="12 13">
    <name type="scientific">Ilex paraguariensis</name>
    <name type="common">yerba mate</name>
    <dbReference type="NCBI Taxonomy" id="185542"/>
    <lineage>
        <taxon>Eukaryota</taxon>
        <taxon>Viridiplantae</taxon>
        <taxon>Streptophyta</taxon>
        <taxon>Embryophyta</taxon>
        <taxon>Tracheophyta</taxon>
        <taxon>Spermatophyta</taxon>
        <taxon>Magnoliopsida</taxon>
        <taxon>eudicotyledons</taxon>
        <taxon>Gunneridae</taxon>
        <taxon>Pentapetalae</taxon>
        <taxon>asterids</taxon>
        <taxon>campanulids</taxon>
        <taxon>Aquifoliales</taxon>
        <taxon>Aquifoliaceae</taxon>
        <taxon>Ilex</taxon>
    </lineage>
</organism>
<keyword evidence="13" id="KW-1185">Reference proteome</keyword>
<evidence type="ECO:0000256" key="8">
    <source>
        <dbReference type="ARBA" id="ARBA00048503"/>
    </source>
</evidence>
<comment type="cofactor">
    <cofactor evidence="1">
        <name>L-ascorbate</name>
        <dbReference type="ChEBI" id="CHEBI:38290"/>
    </cofactor>
</comment>
<dbReference type="InterPro" id="IPR044861">
    <property type="entry name" value="IPNS-like_FE2OG_OXY"/>
</dbReference>
<evidence type="ECO:0000256" key="5">
    <source>
        <dbReference type="ARBA" id="ARBA00022964"/>
    </source>
</evidence>
<dbReference type="InterPro" id="IPR027443">
    <property type="entry name" value="IPNS-like_sf"/>
</dbReference>
<evidence type="ECO:0000256" key="6">
    <source>
        <dbReference type="ARBA" id="ARBA00023002"/>
    </source>
</evidence>
<evidence type="ECO:0000259" key="11">
    <source>
        <dbReference type="PROSITE" id="PS51471"/>
    </source>
</evidence>
<evidence type="ECO:0000313" key="12">
    <source>
        <dbReference type="EMBL" id="CAK9186949.1"/>
    </source>
</evidence>
<keyword evidence="6 10" id="KW-0560">Oxidoreductase</keyword>
<dbReference type="EMBL" id="CAUOFW020009725">
    <property type="protein sequence ID" value="CAK9186949.1"/>
    <property type="molecule type" value="Genomic_DNA"/>
</dbReference>
<evidence type="ECO:0000256" key="4">
    <source>
        <dbReference type="ARBA" id="ARBA00022723"/>
    </source>
</evidence>
<dbReference type="InterPro" id="IPR005123">
    <property type="entry name" value="Oxoglu/Fe-dep_dioxygenase_dom"/>
</dbReference>
<dbReference type="GO" id="GO:0046872">
    <property type="term" value="F:metal ion binding"/>
    <property type="evidence" value="ECO:0007669"/>
    <property type="project" value="UniProtKB-KW"/>
</dbReference>
<comment type="similarity">
    <text evidence="3 10">Belongs to the iron/ascorbate-dependent oxidoreductase family.</text>
</comment>
<comment type="caution">
    <text evidence="12">The sequence shown here is derived from an EMBL/GenBank/DDBJ whole genome shotgun (WGS) entry which is preliminary data.</text>
</comment>
<dbReference type="PROSITE" id="PS51471">
    <property type="entry name" value="FE2OG_OXY"/>
    <property type="match status" value="1"/>
</dbReference>
<accession>A0ABC8V220</accession>
<dbReference type="SUPFAM" id="SSF51197">
    <property type="entry name" value="Clavaminate synthase-like"/>
    <property type="match status" value="1"/>
</dbReference>
<dbReference type="Pfam" id="PF03171">
    <property type="entry name" value="2OG-FeII_Oxy"/>
    <property type="match status" value="1"/>
</dbReference>
<evidence type="ECO:0000256" key="10">
    <source>
        <dbReference type="RuleBase" id="RU003682"/>
    </source>
</evidence>
<gene>
    <name evidence="12" type="ORF">ILEXP_LOCUS57454</name>
</gene>
<evidence type="ECO:0000256" key="9">
    <source>
        <dbReference type="ARBA" id="ARBA00049557"/>
    </source>
</evidence>
<comment type="catalytic activity">
    <reaction evidence="9">
        <text>(E)-4-coumaroyl-CoA + 2-oxoglutarate + O2 = (E)-2,4-dihydroxycinnamoyl-CoA + succinate + CO2</text>
        <dbReference type="Rhea" id="RHEA:57868"/>
        <dbReference type="ChEBI" id="CHEBI:15379"/>
        <dbReference type="ChEBI" id="CHEBI:16526"/>
        <dbReference type="ChEBI" id="CHEBI:16810"/>
        <dbReference type="ChEBI" id="CHEBI:30031"/>
        <dbReference type="ChEBI" id="CHEBI:85008"/>
        <dbReference type="ChEBI" id="CHEBI:142398"/>
        <dbReference type="EC" id="1.14.11.62"/>
    </reaction>
</comment>
<proteinExistence type="inferred from homology"/>
<dbReference type="Gene3D" id="2.60.120.330">
    <property type="entry name" value="B-lactam Antibiotic, Isopenicillin N Synthase, Chain"/>
    <property type="match status" value="1"/>
</dbReference>